<sequence>GFKRLCLVYGNKSPSFRTPRYALSANTTAPGNDSSNQILSKFTGNAFAVGWEFPRQQRENVRQNEVMNYRARQRLVGANLTKKERDKLTTDEMRLVIARIYYQHFHIFKCGASRGARIKQQRDRVWEDIVQQVTAEGFQFNKKRIRQNFLNFISETKNKKRRTEATGAAREDFTAAEDFVILHEFAPTEEANRRIVTEDIGVAPYARPSKRYSCKSFYFFSSCSKKKS</sequence>
<evidence type="ECO:0000313" key="2">
    <source>
        <dbReference type="WBParaSite" id="PS1159_v2.g3158.t1"/>
    </source>
</evidence>
<dbReference type="WBParaSite" id="PS1159_v2.g3158.t1">
    <property type="protein sequence ID" value="PS1159_v2.g3158.t1"/>
    <property type="gene ID" value="PS1159_v2.g3158"/>
</dbReference>
<reference evidence="2" key="1">
    <citation type="submission" date="2022-11" db="UniProtKB">
        <authorList>
            <consortium name="WormBaseParasite"/>
        </authorList>
    </citation>
    <scope>IDENTIFICATION</scope>
</reference>
<organism evidence="1 2">
    <name type="scientific">Panagrolaimus sp. PS1159</name>
    <dbReference type="NCBI Taxonomy" id="55785"/>
    <lineage>
        <taxon>Eukaryota</taxon>
        <taxon>Metazoa</taxon>
        <taxon>Ecdysozoa</taxon>
        <taxon>Nematoda</taxon>
        <taxon>Chromadorea</taxon>
        <taxon>Rhabditida</taxon>
        <taxon>Tylenchina</taxon>
        <taxon>Panagrolaimomorpha</taxon>
        <taxon>Panagrolaimoidea</taxon>
        <taxon>Panagrolaimidae</taxon>
        <taxon>Panagrolaimus</taxon>
    </lineage>
</organism>
<accession>A0AC35G9T0</accession>
<proteinExistence type="predicted"/>
<evidence type="ECO:0000313" key="1">
    <source>
        <dbReference type="Proteomes" id="UP000887580"/>
    </source>
</evidence>
<name>A0AC35G9T0_9BILA</name>
<dbReference type="Proteomes" id="UP000887580">
    <property type="component" value="Unplaced"/>
</dbReference>
<protein>
    <submittedName>
        <fullName evidence="2">Regulatory protein zeste</fullName>
    </submittedName>
</protein>